<protein>
    <recommendedName>
        <fullName evidence="3">Hydrolase 2, exosortase A system-associated</fullName>
    </recommendedName>
</protein>
<name>A0A437QSU6_9GAMM</name>
<sequence length="267" mass="30423">MINAEYQQGQLGWWLMTRWQSTTPNGQTLLILPPFAEEANRSRRLFSELCQQLAANGWTCYLPDFYGTGDSQGDFSDSDLNLWQQDLCQWLESAKLPQPVHLLACRFGALQLLGMWPALMQQIKPGKLLLWQPQLDCQKFLQQLFRQHQASNLLQAEKAPSASQLLDKDLAVDIAGYSITPKFYRQINALKPDLSQWQHHTLCWLELSTLPQLPIPATNAWLQIDADAATSSQKLLALPAFWLQQEPLPVALLIQESLQFLEGDQHD</sequence>
<dbReference type="InterPro" id="IPR029058">
    <property type="entry name" value="AB_hydrolase_fold"/>
</dbReference>
<accession>A0A437QSU6</accession>
<dbReference type="EMBL" id="SACS01000008">
    <property type="protein sequence ID" value="RVU37598.1"/>
    <property type="molecule type" value="Genomic_DNA"/>
</dbReference>
<dbReference type="SUPFAM" id="SSF53474">
    <property type="entry name" value="alpha/beta-Hydrolases"/>
    <property type="match status" value="1"/>
</dbReference>
<dbReference type="AlphaFoldDB" id="A0A437QSU6"/>
<evidence type="ECO:0008006" key="3">
    <source>
        <dbReference type="Google" id="ProtNLM"/>
    </source>
</evidence>
<comment type="caution">
    <text evidence="1">The sequence shown here is derived from an EMBL/GenBank/DDBJ whole genome shotgun (WGS) entry which is preliminary data.</text>
</comment>
<dbReference type="RefSeq" id="WP_127698753.1">
    <property type="nucleotide sequence ID" value="NZ_SACS01000008.1"/>
</dbReference>
<proteinExistence type="predicted"/>
<keyword evidence="2" id="KW-1185">Reference proteome</keyword>
<evidence type="ECO:0000313" key="2">
    <source>
        <dbReference type="Proteomes" id="UP000283077"/>
    </source>
</evidence>
<dbReference type="OrthoDB" id="249225at2"/>
<evidence type="ECO:0000313" key="1">
    <source>
        <dbReference type="EMBL" id="RVU37598.1"/>
    </source>
</evidence>
<dbReference type="Gene3D" id="3.40.50.1820">
    <property type="entry name" value="alpha/beta hydrolase"/>
    <property type="match status" value="1"/>
</dbReference>
<dbReference type="Proteomes" id="UP000283077">
    <property type="component" value="Unassembled WGS sequence"/>
</dbReference>
<gene>
    <name evidence="1" type="ORF">EOE67_08900</name>
</gene>
<reference evidence="1 2" key="1">
    <citation type="submission" date="2019-01" db="EMBL/GenBank/DDBJ databases">
        <authorList>
            <person name="Chen W.-M."/>
        </authorList>
    </citation>
    <scope>NUCLEOTIDE SEQUENCE [LARGE SCALE GENOMIC DNA]</scope>
    <source>
        <strain evidence="1 2">KYPC3</strain>
    </source>
</reference>
<organism evidence="1 2">
    <name type="scientific">Rheinheimera riviphila</name>
    <dbReference type="NCBI Taxonomy" id="1834037"/>
    <lineage>
        <taxon>Bacteria</taxon>
        <taxon>Pseudomonadati</taxon>
        <taxon>Pseudomonadota</taxon>
        <taxon>Gammaproteobacteria</taxon>
        <taxon>Chromatiales</taxon>
        <taxon>Chromatiaceae</taxon>
        <taxon>Rheinheimera</taxon>
    </lineage>
</organism>